<evidence type="ECO:0000256" key="3">
    <source>
        <dbReference type="ARBA" id="ARBA00022576"/>
    </source>
</evidence>
<dbReference type="PANTHER" id="PTHR11751:SF308">
    <property type="entry name" value="ALANINE AMINOTRANSFERASE 1"/>
    <property type="match status" value="1"/>
</dbReference>
<keyword evidence="4 11" id="KW-0808">Transferase</keyword>
<dbReference type="FunFam" id="3.90.1150.10:FF:000345">
    <property type="entry name" value="Alanine aminotransferase 2"/>
    <property type="match status" value="1"/>
</dbReference>
<keyword evidence="12" id="KW-1185">Reference proteome</keyword>
<dbReference type="EC" id="2.6.1.2" evidence="8"/>
<dbReference type="Gene3D" id="3.40.640.10">
    <property type="entry name" value="Type I PLP-dependent aspartate aminotransferase-like (Major domain)"/>
    <property type="match status" value="1"/>
</dbReference>
<dbReference type="InterPro" id="IPR015422">
    <property type="entry name" value="PyrdxlP-dep_Trfase_small"/>
</dbReference>
<feature type="non-terminal residue" evidence="11">
    <location>
        <position position="381"/>
    </location>
</feature>
<comment type="subunit">
    <text evidence="2">Homodimer.</text>
</comment>
<evidence type="ECO:0000256" key="7">
    <source>
        <dbReference type="ARBA" id="ARBA00025785"/>
    </source>
</evidence>
<evidence type="ECO:0000256" key="6">
    <source>
        <dbReference type="ARBA" id="ARBA00025708"/>
    </source>
</evidence>
<feature type="non-terminal residue" evidence="11">
    <location>
        <position position="1"/>
    </location>
</feature>
<keyword evidence="5" id="KW-0663">Pyridoxal phosphate</keyword>
<dbReference type="InterPro" id="IPR045088">
    <property type="entry name" value="ALAT1/2-like"/>
</dbReference>
<comment type="catalytic activity">
    <reaction evidence="9">
        <text>L-alanine + 2-oxoglutarate = pyruvate + L-glutamate</text>
        <dbReference type="Rhea" id="RHEA:19453"/>
        <dbReference type="ChEBI" id="CHEBI:15361"/>
        <dbReference type="ChEBI" id="CHEBI:16810"/>
        <dbReference type="ChEBI" id="CHEBI:29985"/>
        <dbReference type="ChEBI" id="CHEBI:57972"/>
        <dbReference type="EC" id="2.6.1.2"/>
    </reaction>
</comment>
<dbReference type="GO" id="GO:0030170">
    <property type="term" value="F:pyridoxal phosphate binding"/>
    <property type="evidence" value="ECO:0007669"/>
    <property type="project" value="InterPro"/>
</dbReference>
<dbReference type="InterPro" id="IPR004839">
    <property type="entry name" value="Aminotransferase_I/II_large"/>
</dbReference>
<organism evidence="11 12">
    <name type="scientific">Brachypteracias leptosomus</name>
    <name type="common">short-legged ground-roller</name>
    <dbReference type="NCBI Taxonomy" id="135165"/>
    <lineage>
        <taxon>Eukaryota</taxon>
        <taxon>Metazoa</taxon>
        <taxon>Chordata</taxon>
        <taxon>Craniata</taxon>
        <taxon>Vertebrata</taxon>
        <taxon>Euteleostomi</taxon>
        <taxon>Archelosauria</taxon>
        <taxon>Archosauria</taxon>
        <taxon>Dinosauria</taxon>
        <taxon>Saurischia</taxon>
        <taxon>Theropoda</taxon>
        <taxon>Coelurosauria</taxon>
        <taxon>Aves</taxon>
        <taxon>Neognathae</taxon>
        <taxon>Neoaves</taxon>
        <taxon>Telluraves</taxon>
        <taxon>Coraciimorphae</taxon>
        <taxon>Coraciiformes</taxon>
        <taxon>Brachypteraciidae</taxon>
        <taxon>Brachypteracias</taxon>
    </lineage>
</organism>
<dbReference type="InterPro" id="IPR015421">
    <property type="entry name" value="PyrdxlP-dep_Trfase_major"/>
</dbReference>
<gene>
    <name evidence="11" type="primary">Gpt2_1</name>
    <name evidence="11" type="ORF">BRALEP_R12450</name>
</gene>
<evidence type="ECO:0000256" key="4">
    <source>
        <dbReference type="ARBA" id="ARBA00022679"/>
    </source>
</evidence>
<comment type="caution">
    <text evidence="11">The sequence shown here is derived from an EMBL/GenBank/DDBJ whole genome shotgun (WGS) entry which is preliminary data.</text>
</comment>
<feature type="domain" description="Aminotransferase class I/classII large" evidence="10">
    <location>
        <begin position="18"/>
        <end position="373"/>
    </location>
</feature>
<dbReference type="Gene3D" id="1.10.287.1970">
    <property type="match status" value="1"/>
</dbReference>
<evidence type="ECO:0000256" key="2">
    <source>
        <dbReference type="ARBA" id="ARBA00011738"/>
    </source>
</evidence>
<dbReference type="AlphaFoldDB" id="A0A7L2W0A2"/>
<dbReference type="FunFam" id="3.40.640.10:FF:000236">
    <property type="entry name" value="Alanine aminotransferase 2"/>
    <property type="match status" value="1"/>
</dbReference>
<evidence type="ECO:0000313" key="12">
    <source>
        <dbReference type="Proteomes" id="UP000520535"/>
    </source>
</evidence>
<evidence type="ECO:0000259" key="10">
    <source>
        <dbReference type="Pfam" id="PF00155"/>
    </source>
</evidence>
<dbReference type="SUPFAM" id="SSF53383">
    <property type="entry name" value="PLP-dependent transferases"/>
    <property type="match status" value="1"/>
</dbReference>
<reference evidence="11 12" key="1">
    <citation type="submission" date="2019-09" db="EMBL/GenBank/DDBJ databases">
        <title>Bird 10,000 Genomes (B10K) Project - Family phase.</title>
        <authorList>
            <person name="Zhang G."/>
        </authorList>
    </citation>
    <scope>NUCLEOTIDE SEQUENCE [LARGE SCALE GENOMIC DNA]</scope>
    <source>
        <strain evidence="11">B10K-DU-012-52</strain>
    </source>
</reference>
<evidence type="ECO:0000313" key="11">
    <source>
        <dbReference type="EMBL" id="NXS64142.1"/>
    </source>
</evidence>
<dbReference type="EMBL" id="VYZX01033422">
    <property type="protein sequence ID" value="NXS64142.1"/>
    <property type="molecule type" value="Genomic_DNA"/>
</dbReference>
<evidence type="ECO:0000256" key="9">
    <source>
        <dbReference type="ARBA" id="ARBA00047412"/>
    </source>
</evidence>
<dbReference type="InterPro" id="IPR015424">
    <property type="entry name" value="PyrdxlP-dep_Trfase"/>
</dbReference>
<keyword evidence="3 11" id="KW-0032">Aminotransferase</keyword>
<accession>A0A7L2W0A2</accession>
<dbReference type="CDD" id="cd00609">
    <property type="entry name" value="AAT_like"/>
    <property type="match status" value="1"/>
</dbReference>
<name>A0A7L2W0A2_9AVES</name>
<proteinExistence type="inferred from homology"/>
<dbReference type="OrthoDB" id="1732682at2759"/>
<dbReference type="UniPathway" id="UPA00528">
    <property type="reaction ID" value="UER00586"/>
</dbReference>
<protein>
    <recommendedName>
        <fullName evidence="8">alanine transaminase</fullName>
        <ecNumber evidence="8">2.6.1.2</ecNumber>
    </recommendedName>
</protein>
<comment type="pathway">
    <text evidence="6">Amino-acid degradation; L-alanine degradation via transaminase pathway; pyruvate from L-alanine: step 1/1.</text>
</comment>
<sequence>QVTALCLYPDLLANPSFPEDAKARARQLLAASGGVGSYSASPGIPLVREKVARFLERRDGVTARPQDIFLSTGASDAIVSILKLLVSGEGPSRTGVLVPIPQYPLYSAAIAELGAVQLNYYLAEEQNWALDVAELRRAVTEGRGRCCPRVLCIINPGNPTGQVQSLQCIKDVIKFAYEEKLFLMADEVYQDNIYAEGSAFHSFKKVLFEMGPPYSEVVELASFHSVSKGFMGECGFRSGFMEVVNMDPEVHQQLTKLVSVRLCPPVPGQVLLDTVVDPPQPGDPSYELFMSEKQAVLSALAHKARLTEEIFNRTPGIRCNPVQGAMYSFPRIHLPPRACAAAQAEGQAPDMFFCMKLLDETGICVVPGSGFGQREGTFHFR</sequence>
<dbReference type="Pfam" id="PF00155">
    <property type="entry name" value="Aminotran_1_2"/>
    <property type="match status" value="1"/>
</dbReference>
<evidence type="ECO:0000256" key="5">
    <source>
        <dbReference type="ARBA" id="ARBA00022898"/>
    </source>
</evidence>
<dbReference type="PANTHER" id="PTHR11751">
    <property type="entry name" value="ALANINE AMINOTRANSFERASE"/>
    <property type="match status" value="1"/>
</dbReference>
<evidence type="ECO:0000256" key="1">
    <source>
        <dbReference type="ARBA" id="ARBA00001933"/>
    </source>
</evidence>
<comment type="cofactor">
    <cofactor evidence="1">
        <name>pyridoxal 5'-phosphate</name>
        <dbReference type="ChEBI" id="CHEBI:597326"/>
    </cofactor>
</comment>
<comment type="similarity">
    <text evidence="7">Belongs to the class-I pyridoxal-phosphate-dependent aminotransferase family. Alanine aminotransferase subfamily.</text>
</comment>
<dbReference type="GO" id="GO:0042853">
    <property type="term" value="P:L-alanine catabolic process"/>
    <property type="evidence" value="ECO:0007669"/>
    <property type="project" value="UniProtKB-UniPathway"/>
</dbReference>
<dbReference type="Proteomes" id="UP000520535">
    <property type="component" value="Unassembled WGS sequence"/>
</dbReference>
<evidence type="ECO:0000256" key="8">
    <source>
        <dbReference type="ARBA" id="ARBA00026106"/>
    </source>
</evidence>
<dbReference type="Gene3D" id="3.90.1150.10">
    <property type="entry name" value="Aspartate Aminotransferase, domain 1"/>
    <property type="match status" value="1"/>
</dbReference>
<dbReference type="GO" id="GO:0004021">
    <property type="term" value="F:L-alanine:2-oxoglutarate aminotransferase activity"/>
    <property type="evidence" value="ECO:0007669"/>
    <property type="project" value="UniProtKB-EC"/>
</dbReference>